<dbReference type="EMBL" id="DS985255">
    <property type="protein sequence ID" value="EDV21115.1"/>
    <property type="molecule type" value="Genomic_DNA"/>
</dbReference>
<evidence type="ECO:0000256" key="10">
    <source>
        <dbReference type="SAM" id="MobiDB-lite"/>
    </source>
</evidence>
<accession>B3S816</accession>
<feature type="compositionally biased region" description="Basic and acidic residues" evidence="10">
    <location>
        <begin position="40"/>
        <end position="50"/>
    </location>
</feature>
<dbReference type="InterPro" id="IPR017336">
    <property type="entry name" value="Snurportin-1"/>
</dbReference>
<name>B3S816_TRIAD</name>
<evidence type="ECO:0000256" key="1">
    <source>
        <dbReference type="ARBA" id="ARBA00003975"/>
    </source>
</evidence>
<feature type="region of interest" description="Disordered" evidence="10">
    <location>
        <begin position="77"/>
        <end position="99"/>
    </location>
</feature>
<keyword evidence="8" id="KW-0694">RNA-binding</keyword>
<evidence type="ECO:0000259" key="12">
    <source>
        <dbReference type="Pfam" id="PF21974"/>
    </source>
</evidence>
<evidence type="ECO:0000256" key="6">
    <source>
        <dbReference type="ARBA" id="ARBA00022448"/>
    </source>
</evidence>
<evidence type="ECO:0000313" key="14">
    <source>
        <dbReference type="Proteomes" id="UP000009022"/>
    </source>
</evidence>
<dbReference type="InterPro" id="IPR047857">
    <property type="entry name" value="Snurportin1_C"/>
</dbReference>
<feature type="compositionally biased region" description="Basic and acidic residues" evidence="10">
    <location>
        <begin position="79"/>
        <end position="88"/>
    </location>
</feature>
<organism evidence="13 14">
    <name type="scientific">Trichoplax adhaerens</name>
    <name type="common">Trichoplax reptans</name>
    <dbReference type="NCBI Taxonomy" id="10228"/>
    <lineage>
        <taxon>Eukaryota</taxon>
        <taxon>Metazoa</taxon>
        <taxon>Placozoa</taxon>
        <taxon>Uniplacotomia</taxon>
        <taxon>Trichoplacea</taxon>
        <taxon>Trichoplacidae</taxon>
        <taxon>Trichoplax</taxon>
    </lineage>
</organism>
<dbReference type="Gene3D" id="3.30.470.30">
    <property type="entry name" value="DNA ligase/mRNA capping enzyme"/>
    <property type="match status" value="2"/>
</dbReference>
<comment type="subcellular location">
    <subcellularLocation>
        <location evidence="3">Cytoplasm</location>
    </subcellularLocation>
    <subcellularLocation>
        <location evidence="2">Nucleus</location>
    </subcellularLocation>
</comment>
<dbReference type="RefSeq" id="XP_002116445.1">
    <property type="nucleotide sequence ID" value="XM_002116409.1"/>
</dbReference>
<evidence type="ECO:0000256" key="2">
    <source>
        <dbReference type="ARBA" id="ARBA00004123"/>
    </source>
</evidence>
<evidence type="ECO:0000256" key="9">
    <source>
        <dbReference type="ARBA" id="ARBA00023242"/>
    </source>
</evidence>
<proteinExistence type="inferred from homology"/>
<evidence type="ECO:0000256" key="3">
    <source>
        <dbReference type="ARBA" id="ARBA00004496"/>
    </source>
</evidence>
<dbReference type="PhylomeDB" id="B3S816"/>
<dbReference type="GO" id="GO:0005737">
    <property type="term" value="C:cytoplasm"/>
    <property type="evidence" value="ECO:0007669"/>
    <property type="project" value="UniProtKB-SubCell"/>
</dbReference>
<sequence length="208" mass="23906">MAESIDQLFSAVSVSQSDPYDTFKQHPRFAQYKSTTLPDQHARRQKELERQKRKRSEAYNLLRHLEDEVTMEIATAEPTESKCEDMKPASKRSQHKTKSYKPYANQGRTTAYSRKGNKISRFNSALPGGSAGRRAPMFETSSDKIYASLNDIKEYPIDGLLFYHKDGHYKPGEKSSLVNWLKPHMVPEILGYPVPEKYKQAEIQMAEN</sequence>
<keyword evidence="14" id="KW-1185">Reference proteome</keyword>
<feature type="domain" description="Snurportin-1 N-terminal" evidence="11">
    <location>
        <begin position="26"/>
        <end position="63"/>
    </location>
</feature>
<keyword evidence="9" id="KW-0539">Nucleus</keyword>
<dbReference type="GO" id="GO:0003723">
    <property type="term" value="F:RNA binding"/>
    <property type="evidence" value="ECO:0007669"/>
    <property type="project" value="UniProtKB-KW"/>
</dbReference>
<dbReference type="OrthoDB" id="10003593at2759"/>
<feature type="region of interest" description="Disordered" evidence="10">
    <location>
        <begin position="31"/>
        <end position="57"/>
    </location>
</feature>
<dbReference type="Pfam" id="PF21974">
    <property type="entry name" value="SPN1_m3Gcap_bd"/>
    <property type="match status" value="1"/>
</dbReference>
<protein>
    <recommendedName>
        <fullName evidence="5">Snurportin-1</fullName>
    </recommendedName>
</protein>
<comment type="similarity">
    <text evidence="4">Belongs to the snurportin family.</text>
</comment>
<dbReference type="PANTHER" id="PTHR13403">
    <property type="entry name" value="SNURPORTIN1 RNUT1 PROTEIN RNA, U TRANSPORTER 1"/>
    <property type="match status" value="1"/>
</dbReference>
<dbReference type="InterPro" id="IPR024721">
    <property type="entry name" value="Snurportin-1_N"/>
</dbReference>
<dbReference type="Pfam" id="PF11538">
    <property type="entry name" value="Snurportin1"/>
    <property type="match status" value="1"/>
</dbReference>
<evidence type="ECO:0000313" key="13">
    <source>
        <dbReference type="EMBL" id="EDV21115.1"/>
    </source>
</evidence>
<dbReference type="eggNOG" id="KOG3132">
    <property type="taxonomic scope" value="Eukaryota"/>
</dbReference>
<feature type="domain" description="Snurportin-1 m3G cap-binding" evidence="12">
    <location>
        <begin position="136"/>
        <end position="183"/>
    </location>
</feature>
<evidence type="ECO:0000259" key="11">
    <source>
        <dbReference type="Pfam" id="PF11538"/>
    </source>
</evidence>
<dbReference type="GO" id="GO:0061015">
    <property type="term" value="P:snRNA import into nucleus"/>
    <property type="evidence" value="ECO:0007669"/>
    <property type="project" value="InterPro"/>
</dbReference>
<dbReference type="FunCoup" id="B3S816">
    <property type="interactions" value="1459"/>
</dbReference>
<comment type="function">
    <text evidence="1">Functions as an U snRNP-specific nuclear import adapter. Involved in the trimethylguanosine (m3G)-cap-dependent nuclear import of U snRNPs. Binds specifically to the terminal m3G-cap U snRNAs.</text>
</comment>
<dbReference type="GO" id="GO:0005634">
    <property type="term" value="C:nucleus"/>
    <property type="evidence" value="ECO:0007669"/>
    <property type="project" value="UniProtKB-SubCell"/>
</dbReference>
<dbReference type="STRING" id="10228.B3S816"/>
<evidence type="ECO:0000256" key="7">
    <source>
        <dbReference type="ARBA" id="ARBA00022490"/>
    </source>
</evidence>
<dbReference type="PANTHER" id="PTHR13403:SF6">
    <property type="entry name" value="SNURPORTIN-1"/>
    <property type="match status" value="1"/>
</dbReference>
<keyword evidence="6" id="KW-0813">Transport</keyword>
<evidence type="ECO:0000256" key="5">
    <source>
        <dbReference type="ARBA" id="ARBA00016034"/>
    </source>
</evidence>
<dbReference type="KEGG" id="tad:TRIADDRAFT_60372"/>
<evidence type="ECO:0000256" key="4">
    <source>
        <dbReference type="ARBA" id="ARBA00007540"/>
    </source>
</evidence>
<evidence type="ECO:0000256" key="8">
    <source>
        <dbReference type="ARBA" id="ARBA00022884"/>
    </source>
</evidence>
<dbReference type="Proteomes" id="UP000009022">
    <property type="component" value="Unassembled WGS sequence"/>
</dbReference>
<feature type="compositionally biased region" description="Basic residues" evidence="10">
    <location>
        <begin position="89"/>
        <end position="99"/>
    </location>
</feature>
<dbReference type="CTD" id="6757571"/>
<reference evidence="13 14" key="1">
    <citation type="journal article" date="2008" name="Nature">
        <title>The Trichoplax genome and the nature of placozoans.</title>
        <authorList>
            <person name="Srivastava M."/>
            <person name="Begovic E."/>
            <person name="Chapman J."/>
            <person name="Putnam N.H."/>
            <person name="Hellsten U."/>
            <person name="Kawashima T."/>
            <person name="Kuo A."/>
            <person name="Mitros T."/>
            <person name="Salamov A."/>
            <person name="Carpenter M.L."/>
            <person name="Signorovitch A.Y."/>
            <person name="Moreno M.A."/>
            <person name="Kamm K."/>
            <person name="Grimwood J."/>
            <person name="Schmutz J."/>
            <person name="Shapiro H."/>
            <person name="Grigoriev I.V."/>
            <person name="Buss L.W."/>
            <person name="Schierwater B."/>
            <person name="Dellaporta S.L."/>
            <person name="Rokhsar D.S."/>
        </authorList>
    </citation>
    <scope>NUCLEOTIDE SEQUENCE [LARGE SCALE GENOMIC DNA]</scope>
    <source>
        <strain evidence="13 14">Grell-BS-1999</strain>
    </source>
</reference>
<dbReference type="HOGENOM" id="CLU_1322428_0_0_1"/>
<dbReference type="AlphaFoldDB" id="B3S816"/>
<dbReference type="InParanoid" id="B3S816"/>
<keyword evidence="7" id="KW-0963">Cytoplasm</keyword>
<gene>
    <name evidence="13" type="ORF">TRIADDRAFT_60372</name>
</gene>
<dbReference type="GeneID" id="6757571"/>